<accession>A0AAF3J282</accession>
<dbReference type="Proteomes" id="UP000887575">
    <property type="component" value="Unassembled WGS sequence"/>
</dbReference>
<keyword evidence="1" id="KW-1185">Reference proteome</keyword>
<dbReference type="Gene3D" id="1.10.510.10">
    <property type="entry name" value="Transferase(Phosphotransferase) domain 1"/>
    <property type="match status" value="1"/>
</dbReference>
<organism evidence="1 2">
    <name type="scientific">Mesorhabditis belari</name>
    <dbReference type="NCBI Taxonomy" id="2138241"/>
    <lineage>
        <taxon>Eukaryota</taxon>
        <taxon>Metazoa</taxon>
        <taxon>Ecdysozoa</taxon>
        <taxon>Nematoda</taxon>
        <taxon>Chromadorea</taxon>
        <taxon>Rhabditida</taxon>
        <taxon>Rhabditina</taxon>
        <taxon>Rhabditomorpha</taxon>
        <taxon>Rhabditoidea</taxon>
        <taxon>Rhabditidae</taxon>
        <taxon>Mesorhabditinae</taxon>
        <taxon>Mesorhabditis</taxon>
    </lineage>
</organism>
<dbReference type="AlphaFoldDB" id="A0AAF3J282"/>
<proteinExistence type="predicted"/>
<evidence type="ECO:0000313" key="2">
    <source>
        <dbReference type="WBParaSite" id="MBELARI_LOCUS11632"/>
    </source>
</evidence>
<sequence length="228" mass="26499">MTNDWVGTPSHMAPELHMDMSLSEQDIYQCDVFATGLVLWEIAMRKSISNLRSVLHFSKTTSSDVRKVFDFIERCSSPQIPIKIRMTAENALNEAVSLEKKFTSFISQPEKVRSQESFKVPTIVDGLCLELTTTYNVPDAIFDFETRNSERNSKINSCNYCITEFIGLTYIRIGELGDTLRIMQRHLRKYWNSMQNFMMPPLINFLSDCAKGYKKEMQMAMKEFWEIH</sequence>
<dbReference type="InterPro" id="IPR011009">
    <property type="entry name" value="Kinase-like_dom_sf"/>
</dbReference>
<name>A0AAF3J282_9BILA</name>
<reference evidence="2" key="1">
    <citation type="submission" date="2024-02" db="UniProtKB">
        <authorList>
            <consortium name="WormBaseParasite"/>
        </authorList>
    </citation>
    <scope>IDENTIFICATION</scope>
</reference>
<protein>
    <submittedName>
        <fullName evidence="2">Uncharacterized protein</fullName>
    </submittedName>
</protein>
<evidence type="ECO:0000313" key="1">
    <source>
        <dbReference type="Proteomes" id="UP000887575"/>
    </source>
</evidence>
<dbReference type="SUPFAM" id="SSF56112">
    <property type="entry name" value="Protein kinase-like (PK-like)"/>
    <property type="match status" value="1"/>
</dbReference>
<dbReference type="WBParaSite" id="MBELARI_LOCUS11632">
    <property type="protein sequence ID" value="MBELARI_LOCUS11632"/>
    <property type="gene ID" value="MBELARI_LOCUS11632"/>
</dbReference>